<evidence type="ECO:0000313" key="1">
    <source>
        <dbReference type="EMBL" id="EJK49148.1"/>
    </source>
</evidence>
<sequence length="360" mass="39486">MTMANIGRRCTMEVAEGCIPEQNCPLVPILASAEAVAPAITDDFGLEFRGSIAFQSMLPEALLQQGLLGSPRSLRRSLQDLQARLRTFPSGRRGLPGLEGVMGEVPAEGPVQIRRSGAARRRRPVVWNSPENINRVYTIMVQPVRCRGHRGGRNVFNWSPRPPPAPRPDVLHRFVPPEAEILLRPSIPAPAGPRASSLLLYWPQRPSMGLGRPVEAPNILIRCAAVGGRWLDDGQIHHPRRTDGRFESEPSKGCLLIHVVSGMPQVVRSTAGSIDSNPMLTLPTVDFLCGRAVGASTSSASRRSLPWSETRHVIYRWNGLDVISTTVHCKNMIRDKTRTYYLGTLPPGRGAGEHAVVKPE</sequence>
<keyword evidence="2" id="KW-1185">Reference proteome</keyword>
<gene>
    <name evidence="1" type="ORF">THAOC_32003</name>
</gene>
<name>K0R6Z0_THAOC</name>
<reference evidence="1 2" key="1">
    <citation type="journal article" date="2012" name="Genome Biol.">
        <title>Genome and low-iron response of an oceanic diatom adapted to chronic iron limitation.</title>
        <authorList>
            <person name="Lommer M."/>
            <person name="Specht M."/>
            <person name="Roy A.S."/>
            <person name="Kraemer L."/>
            <person name="Andreson R."/>
            <person name="Gutowska M.A."/>
            <person name="Wolf J."/>
            <person name="Bergner S.V."/>
            <person name="Schilhabel M.B."/>
            <person name="Klostermeier U.C."/>
            <person name="Beiko R.G."/>
            <person name="Rosenstiel P."/>
            <person name="Hippler M."/>
            <person name="Laroche J."/>
        </authorList>
    </citation>
    <scope>NUCLEOTIDE SEQUENCE [LARGE SCALE GENOMIC DNA]</scope>
    <source>
        <strain evidence="1 2">CCMP1005</strain>
    </source>
</reference>
<proteinExistence type="predicted"/>
<evidence type="ECO:0000313" key="2">
    <source>
        <dbReference type="Proteomes" id="UP000266841"/>
    </source>
</evidence>
<dbReference type="EMBL" id="AGNL01045071">
    <property type="protein sequence ID" value="EJK49148.1"/>
    <property type="molecule type" value="Genomic_DNA"/>
</dbReference>
<comment type="caution">
    <text evidence="1">The sequence shown here is derived from an EMBL/GenBank/DDBJ whole genome shotgun (WGS) entry which is preliminary data.</text>
</comment>
<accession>K0R6Z0</accession>
<dbReference type="Proteomes" id="UP000266841">
    <property type="component" value="Unassembled WGS sequence"/>
</dbReference>
<organism evidence="1 2">
    <name type="scientific">Thalassiosira oceanica</name>
    <name type="common">Marine diatom</name>
    <dbReference type="NCBI Taxonomy" id="159749"/>
    <lineage>
        <taxon>Eukaryota</taxon>
        <taxon>Sar</taxon>
        <taxon>Stramenopiles</taxon>
        <taxon>Ochrophyta</taxon>
        <taxon>Bacillariophyta</taxon>
        <taxon>Coscinodiscophyceae</taxon>
        <taxon>Thalassiosirophycidae</taxon>
        <taxon>Thalassiosirales</taxon>
        <taxon>Thalassiosiraceae</taxon>
        <taxon>Thalassiosira</taxon>
    </lineage>
</organism>
<protein>
    <submittedName>
        <fullName evidence="1">Uncharacterized protein</fullName>
    </submittedName>
</protein>
<dbReference type="AlphaFoldDB" id="K0R6Z0"/>